<dbReference type="SMART" id="SM00225">
    <property type="entry name" value="BTB"/>
    <property type="match status" value="1"/>
</dbReference>
<evidence type="ECO:0000259" key="1">
    <source>
        <dbReference type="PROSITE" id="PS50097"/>
    </source>
</evidence>
<organism evidence="2 3">
    <name type="scientific">Passalora fulva</name>
    <name type="common">Tomato leaf mold</name>
    <name type="synonym">Cladosporium fulvum</name>
    <dbReference type="NCBI Taxonomy" id="5499"/>
    <lineage>
        <taxon>Eukaryota</taxon>
        <taxon>Fungi</taxon>
        <taxon>Dikarya</taxon>
        <taxon>Ascomycota</taxon>
        <taxon>Pezizomycotina</taxon>
        <taxon>Dothideomycetes</taxon>
        <taxon>Dothideomycetidae</taxon>
        <taxon>Mycosphaerellales</taxon>
        <taxon>Mycosphaerellaceae</taxon>
        <taxon>Fulvia</taxon>
    </lineage>
</organism>
<dbReference type="PROSITE" id="PS50097">
    <property type="entry name" value="BTB"/>
    <property type="match status" value="1"/>
</dbReference>
<reference evidence="2" key="2">
    <citation type="journal article" date="2022" name="Microb. Genom.">
        <title>A chromosome-scale genome assembly of the tomato pathogen Cladosporium fulvum reveals a compartmentalized genome architecture and the presence of a dispensable chromosome.</title>
        <authorList>
            <person name="Zaccaron A.Z."/>
            <person name="Chen L.H."/>
            <person name="Samaras A."/>
            <person name="Stergiopoulos I."/>
        </authorList>
    </citation>
    <scope>NUCLEOTIDE SEQUENCE</scope>
    <source>
        <strain evidence="2">Race5_Kim</strain>
    </source>
</reference>
<evidence type="ECO:0000313" key="2">
    <source>
        <dbReference type="EMBL" id="UJO21305.1"/>
    </source>
</evidence>
<dbReference type="OrthoDB" id="6359816at2759"/>
<dbReference type="AlphaFoldDB" id="A0A9Q8PF56"/>
<dbReference type="Gene3D" id="3.30.710.10">
    <property type="entry name" value="Potassium Channel Kv1.1, Chain A"/>
    <property type="match status" value="1"/>
</dbReference>
<dbReference type="OMA" id="VACHRVI"/>
<feature type="domain" description="BTB" evidence="1">
    <location>
        <begin position="29"/>
        <end position="96"/>
    </location>
</feature>
<name>A0A9Q8PF56_PASFU</name>
<dbReference type="SUPFAM" id="SSF54695">
    <property type="entry name" value="POZ domain"/>
    <property type="match status" value="1"/>
</dbReference>
<dbReference type="KEGG" id="ffu:CLAFUR5_10788"/>
<dbReference type="Proteomes" id="UP000756132">
    <property type="component" value="Chromosome 8"/>
</dbReference>
<accession>A0A9Q8PF56</accession>
<keyword evidence="3" id="KW-1185">Reference proteome</keyword>
<evidence type="ECO:0000313" key="3">
    <source>
        <dbReference type="Proteomes" id="UP000756132"/>
    </source>
</evidence>
<proteinExistence type="predicted"/>
<dbReference type="RefSeq" id="XP_047765671.1">
    <property type="nucleotide sequence ID" value="XM_047909936.1"/>
</dbReference>
<dbReference type="Pfam" id="PF00651">
    <property type="entry name" value="BTB"/>
    <property type="match status" value="1"/>
</dbReference>
<dbReference type="PANTHER" id="PTHR47843:SF5">
    <property type="entry name" value="BTB_POZ DOMAIN PROTEIN"/>
    <property type="match status" value="1"/>
</dbReference>
<sequence>MASTDFDKQLQQANILLKLTKLREQDQLCDLTIKCGETEINVHRTVVAAHSDWFLKACAGGFKESGASTIELPDDDLDEVEAMLNFCYTLEYPAPRESPLTFDARMFAIGEKYLMEALQSYAADQFRKHLKNGDSHNDFKTAVNLVYSGMSDANNTIREIILQDTLARSIRSFPLERSKDEWMLDVPAFMLDILRVVRCIPPPNSEHTIFKCPTDGCDQHFSISTLRTARSAVVQCMRCEQRHDLSAGEWYKHRMTIRDVLDREGPRM</sequence>
<reference evidence="2" key="1">
    <citation type="submission" date="2021-12" db="EMBL/GenBank/DDBJ databases">
        <authorList>
            <person name="Zaccaron A."/>
            <person name="Stergiopoulos I."/>
        </authorList>
    </citation>
    <scope>NUCLEOTIDE SEQUENCE</scope>
    <source>
        <strain evidence="2">Race5_Kim</strain>
    </source>
</reference>
<dbReference type="InterPro" id="IPR011333">
    <property type="entry name" value="SKP1/BTB/POZ_sf"/>
</dbReference>
<dbReference type="PANTHER" id="PTHR47843">
    <property type="entry name" value="BTB DOMAIN-CONTAINING PROTEIN-RELATED"/>
    <property type="match status" value="1"/>
</dbReference>
<protein>
    <recommendedName>
        <fullName evidence="1">BTB domain-containing protein</fullName>
    </recommendedName>
</protein>
<dbReference type="CDD" id="cd18186">
    <property type="entry name" value="BTB_POZ_ZBTB_KLHL-like"/>
    <property type="match status" value="1"/>
</dbReference>
<dbReference type="InterPro" id="IPR000210">
    <property type="entry name" value="BTB/POZ_dom"/>
</dbReference>
<dbReference type="GeneID" id="71990666"/>
<gene>
    <name evidence="2" type="ORF">CLAFUR5_10788</name>
</gene>
<dbReference type="EMBL" id="CP090170">
    <property type="protein sequence ID" value="UJO21305.1"/>
    <property type="molecule type" value="Genomic_DNA"/>
</dbReference>